<dbReference type="Pfam" id="PF00583">
    <property type="entry name" value="Acetyltransf_1"/>
    <property type="match status" value="1"/>
</dbReference>
<keyword evidence="7" id="KW-0012">Acyltransferase</keyword>
<dbReference type="GO" id="GO:0006526">
    <property type="term" value="P:L-arginine biosynthetic process"/>
    <property type="evidence" value="ECO:0007669"/>
    <property type="project" value="UniProtKB-KW"/>
</dbReference>
<dbReference type="CDD" id="cd04237">
    <property type="entry name" value="AAK_NAGS-ABP"/>
    <property type="match status" value="1"/>
</dbReference>
<sequence length="709" mass="77052">MLGQRVMQQTLERHVNPESYCRKRSVYRQEFGSCDACSQSFGYDQTGGSKCRRSSTSTCRVPAPLIPRTTGFNVVCTALRSPVTHGPTIGSSSQSVGFAEFLKKESFVHWFREAWPYIQGHRSSVFVIVIPGDIIADGAKFDGILQDILLLHGLGVKLVVIPGTQPQIDQLLIERGLAPRYEGAYRITDTEALEASMEAAGRIRVTLEAKLSRGTTFPDLRRSGDSDRWNEVAVAGGNYLAAKRRGVVNGVDFGATGEVKRIDIQRIKQDLDKNSIVLVSNLGYSSTGEVLNCNMYEVATACAIALQAEKLLCLLDGPVLDDKGRPFRSMTLQEADKLIRDRASQSSAAADYVKAVAGPAYVKSLGLTTTTSGNGSSRNGALSTSENGLDETIDGAAFSSTNGSHRTLNGHPSSSNGFAKSESGLNGDSRTENGYASGLNGYAKSGNGSNGYSRTANGHASISNGNAKSGSGWNGHSSTVSSDATEEEKHRIGFAIGGFDRFSRTHGYLSEMTAAVYACRHGVGRVHLLDTNVNGALLLELYSRDGVGNMISSYSYEDTRAATSADIPRIHELLKPFIEEGILVRRHAEELKQKIHNYSVVERDGSIIACCSLVPYHEEKCGEVAAFAVSPECRGSGIGSSLLEYVEKLAGEMGLEKIFVLTTRTADWFVQRGFTECTVDRLPKSRQYKIDFARRSKYYEKYIDSERNQ</sequence>
<dbReference type="SUPFAM" id="SSF55729">
    <property type="entry name" value="Acyl-CoA N-acyltransferases (Nat)"/>
    <property type="match status" value="1"/>
</dbReference>
<evidence type="ECO:0000313" key="12">
    <source>
        <dbReference type="Proteomes" id="UP001633002"/>
    </source>
</evidence>
<evidence type="ECO:0000256" key="2">
    <source>
        <dbReference type="ARBA" id="ARBA00009145"/>
    </source>
</evidence>
<dbReference type="Proteomes" id="UP001633002">
    <property type="component" value="Unassembled WGS sequence"/>
</dbReference>
<evidence type="ECO:0000256" key="3">
    <source>
        <dbReference type="ARBA" id="ARBA00012697"/>
    </source>
</evidence>
<dbReference type="SUPFAM" id="SSF53633">
    <property type="entry name" value="Carbamate kinase-like"/>
    <property type="match status" value="2"/>
</dbReference>
<evidence type="ECO:0000256" key="5">
    <source>
        <dbReference type="ARBA" id="ARBA00022605"/>
    </source>
</evidence>
<dbReference type="InterPro" id="IPR001048">
    <property type="entry name" value="Asp/Glu/Uridylate_kinase"/>
</dbReference>
<evidence type="ECO:0000256" key="1">
    <source>
        <dbReference type="ARBA" id="ARBA00004925"/>
    </source>
</evidence>
<comment type="catalytic activity">
    <reaction evidence="8">
        <text>L-glutamate + acetyl-CoA = N-acetyl-L-glutamate + CoA + H(+)</text>
        <dbReference type="Rhea" id="RHEA:24292"/>
        <dbReference type="ChEBI" id="CHEBI:15378"/>
        <dbReference type="ChEBI" id="CHEBI:29985"/>
        <dbReference type="ChEBI" id="CHEBI:44337"/>
        <dbReference type="ChEBI" id="CHEBI:57287"/>
        <dbReference type="ChEBI" id="CHEBI:57288"/>
        <dbReference type="EC" id="2.3.1.1"/>
    </reaction>
</comment>
<evidence type="ECO:0000313" key="11">
    <source>
        <dbReference type="EMBL" id="KAL3701167.1"/>
    </source>
</evidence>
<protein>
    <recommendedName>
        <fullName evidence="3">amino-acid N-acetyltransferase</fullName>
        <ecNumber evidence="3">2.3.1.1</ecNumber>
    </recommendedName>
</protein>
<evidence type="ECO:0000259" key="10">
    <source>
        <dbReference type="PROSITE" id="PS51186"/>
    </source>
</evidence>
<dbReference type="EC" id="2.3.1.1" evidence="3"/>
<dbReference type="PANTHER" id="PTHR30602">
    <property type="entry name" value="AMINO-ACID ACETYLTRANSFERASE"/>
    <property type="match status" value="1"/>
</dbReference>
<name>A0ABD3IEJ1_9MARC</name>
<dbReference type="InterPro" id="IPR033719">
    <property type="entry name" value="NAGS_kin"/>
</dbReference>
<dbReference type="GO" id="GO:0140085">
    <property type="term" value="F:L-amino-acid N-acetyltransferase activity"/>
    <property type="evidence" value="ECO:0007669"/>
    <property type="project" value="UniProtKB-ARBA"/>
</dbReference>
<dbReference type="HAMAP" id="MF_01105">
    <property type="entry name" value="N_acetyl_glu_synth"/>
    <property type="match status" value="1"/>
</dbReference>
<proteinExistence type="inferred from homology"/>
<dbReference type="Gene3D" id="3.40.630.30">
    <property type="match status" value="1"/>
</dbReference>
<accession>A0ABD3IEJ1</accession>
<comment type="caution">
    <text evidence="11">The sequence shown here is derived from an EMBL/GenBank/DDBJ whole genome shotgun (WGS) entry which is preliminary data.</text>
</comment>
<feature type="compositionally biased region" description="Low complexity" evidence="9">
    <location>
        <begin position="367"/>
        <end position="380"/>
    </location>
</feature>
<dbReference type="CDD" id="cd04301">
    <property type="entry name" value="NAT_SF"/>
    <property type="match status" value="1"/>
</dbReference>
<keyword evidence="4" id="KW-0055">Arginine biosynthesis</keyword>
<dbReference type="Gene3D" id="3.40.1160.10">
    <property type="entry name" value="Acetylglutamate kinase-like"/>
    <property type="match status" value="2"/>
</dbReference>
<evidence type="ECO:0000256" key="9">
    <source>
        <dbReference type="SAM" id="MobiDB-lite"/>
    </source>
</evidence>
<dbReference type="AlphaFoldDB" id="A0ABD3IEJ1"/>
<dbReference type="InterPro" id="IPR010167">
    <property type="entry name" value="NH2A_AcTrfase"/>
</dbReference>
<dbReference type="PANTHER" id="PTHR30602:SF12">
    <property type="entry name" value="AMINO-ACID ACETYLTRANSFERASE NAGS1, CHLOROPLASTIC-RELATED"/>
    <property type="match status" value="1"/>
</dbReference>
<keyword evidence="5" id="KW-0028">Amino-acid biosynthesis</keyword>
<evidence type="ECO:0000256" key="4">
    <source>
        <dbReference type="ARBA" id="ARBA00022571"/>
    </source>
</evidence>
<dbReference type="PROSITE" id="PS51186">
    <property type="entry name" value="GNAT"/>
    <property type="match status" value="1"/>
</dbReference>
<feature type="compositionally biased region" description="Polar residues" evidence="9">
    <location>
        <begin position="398"/>
        <end position="432"/>
    </location>
</feature>
<gene>
    <name evidence="11" type="ORF">R1sor_019189</name>
</gene>
<dbReference type="InterPro" id="IPR036393">
    <property type="entry name" value="AceGlu_kinase-like_sf"/>
</dbReference>
<feature type="region of interest" description="Disordered" evidence="9">
    <location>
        <begin position="454"/>
        <end position="486"/>
    </location>
</feature>
<feature type="region of interest" description="Disordered" evidence="9">
    <location>
        <begin position="367"/>
        <end position="432"/>
    </location>
</feature>
<keyword evidence="12" id="KW-1185">Reference proteome</keyword>
<feature type="domain" description="N-acetyltransferase" evidence="10">
    <location>
        <begin position="557"/>
        <end position="704"/>
    </location>
</feature>
<feature type="compositionally biased region" description="Polar residues" evidence="9">
    <location>
        <begin position="454"/>
        <end position="483"/>
    </location>
</feature>
<dbReference type="NCBIfam" id="TIGR01890">
    <property type="entry name" value="N-Ac-Glu-synth"/>
    <property type="match status" value="1"/>
</dbReference>
<reference evidence="11 12" key="1">
    <citation type="submission" date="2024-09" db="EMBL/GenBank/DDBJ databases">
        <title>Chromosome-scale assembly of Riccia sorocarpa.</title>
        <authorList>
            <person name="Paukszto L."/>
        </authorList>
    </citation>
    <scope>NUCLEOTIDE SEQUENCE [LARGE SCALE GENOMIC DNA]</scope>
    <source>
        <strain evidence="11">LP-2024</strain>
        <tissue evidence="11">Aerial parts of the thallus</tissue>
    </source>
</reference>
<keyword evidence="6" id="KW-0808">Transferase</keyword>
<evidence type="ECO:0000256" key="8">
    <source>
        <dbReference type="ARBA" id="ARBA00048372"/>
    </source>
</evidence>
<comment type="pathway">
    <text evidence="1">Amino-acid biosynthesis; L-arginine biosynthesis; N(2)-acetyl-L-ornithine from L-glutamate: step 1/4.</text>
</comment>
<evidence type="ECO:0000256" key="7">
    <source>
        <dbReference type="ARBA" id="ARBA00023315"/>
    </source>
</evidence>
<dbReference type="InterPro" id="IPR016181">
    <property type="entry name" value="Acyl_CoA_acyltransferase"/>
</dbReference>
<dbReference type="Pfam" id="PF00696">
    <property type="entry name" value="AA_kinase"/>
    <property type="match status" value="1"/>
</dbReference>
<organism evidence="11 12">
    <name type="scientific">Riccia sorocarpa</name>
    <dbReference type="NCBI Taxonomy" id="122646"/>
    <lineage>
        <taxon>Eukaryota</taxon>
        <taxon>Viridiplantae</taxon>
        <taxon>Streptophyta</taxon>
        <taxon>Embryophyta</taxon>
        <taxon>Marchantiophyta</taxon>
        <taxon>Marchantiopsida</taxon>
        <taxon>Marchantiidae</taxon>
        <taxon>Marchantiales</taxon>
        <taxon>Ricciaceae</taxon>
        <taxon>Riccia</taxon>
    </lineage>
</organism>
<evidence type="ECO:0000256" key="6">
    <source>
        <dbReference type="ARBA" id="ARBA00022679"/>
    </source>
</evidence>
<dbReference type="InterPro" id="IPR000182">
    <property type="entry name" value="GNAT_dom"/>
</dbReference>
<dbReference type="EMBL" id="JBJQOH010000001">
    <property type="protein sequence ID" value="KAL3701167.1"/>
    <property type="molecule type" value="Genomic_DNA"/>
</dbReference>
<comment type="similarity">
    <text evidence="2">Belongs to the acetyltransferase family. ArgA subfamily.</text>
</comment>